<keyword evidence="2" id="KW-0813">Transport</keyword>
<dbReference type="InterPro" id="IPR036458">
    <property type="entry name" value="Na:dicarbo_symporter_sf"/>
</dbReference>
<dbReference type="SUPFAM" id="SSF118215">
    <property type="entry name" value="Proton glutamate symport protein"/>
    <property type="match status" value="1"/>
</dbReference>
<dbReference type="PANTHER" id="PTHR42865">
    <property type="entry name" value="PROTON/GLUTAMATE-ASPARTATE SYMPORTER"/>
    <property type="match status" value="1"/>
</dbReference>
<evidence type="ECO:0000256" key="4">
    <source>
        <dbReference type="ARBA" id="ARBA00022692"/>
    </source>
</evidence>
<dbReference type="Gene3D" id="1.10.3860.10">
    <property type="entry name" value="Sodium:dicarboxylate symporter"/>
    <property type="match status" value="1"/>
</dbReference>
<organism evidence="9 10">
    <name type="scientific">Novosphingobium beihaiensis</name>
    <dbReference type="NCBI Taxonomy" id="2930389"/>
    <lineage>
        <taxon>Bacteria</taxon>
        <taxon>Pseudomonadati</taxon>
        <taxon>Pseudomonadota</taxon>
        <taxon>Alphaproteobacteria</taxon>
        <taxon>Sphingomonadales</taxon>
        <taxon>Sphingomonadaceae</taxon>
        <taxon>Novosphingobium</taxon>
    </lineage>
</organism>
<comment type="subcellular location">
    <subcellularLocation>
        <location evidence="1">Cell membrane</location>
        <topology evidence="1">Multi-pass membrane protein</topology>
    </subcellularLocation>
</comment>
<dbReference type="PRINTS" id="PR00173">
    <property type="entry name" value="EDTRNSPORT"/>
</dbReference>
<name>A0ABT0BSF4_9SPHN</name>
<dbReference type="InterPro" id="IPR001991">
    <property type="entry name" value="Na-dicarboxylate_symporter"/>
</dbReference>
<feature type="transmembrane region" description="Helical" evidence="8">
    <location>
        <begin position="217"/>
        <end position="238"/>
    </location>
</feature>
<feature type="transmembrane region" description="Helical" evidence="8">
    <location>
        <begin position="32"/>
        <end position="52"/>
    </location>
</feature>
<evidence type="ECO:0000256" key="5">
    <source>
        <dbReference type="ARBA" id="ARBA00022989"/>
    </source>
</evidence>
<dbReference type="Pfam" id="PF00375">
    <property type="entry name" value="SDF"/>
    <property type="match status" value="1"/>
</dbReference>
<sequence length="440" mass="46596">MRRPDFPTGPQTGAPAAPPPANGSWLRLRPHMLLFLGFAIGTGAGTLVEYTAPLHSLTEQILTWFVRPVEQLFLSVLFLLIAPLLFSAIVTGLSRIRGNAGMQGLIATTLIYMTAVSASAALIGLAMANLFRPGDGIPPEIGQQLVAAHLPAMPRGLIDLAPGFRSVNGWIMIMVILSFAIAAALPLLRKQSGRWLVSTCERLFDVGMRAVRLVTRFAPLAVACFMFDMTVMFGWHLLVYLSAYIAVVLAALALQIVITFFIVVWMRGELAPAAFLRSVHEAAVIAFCTSSSNATLPTALKVAETDLGLPGPVVRPVLGLGTVANQSGTTIYIAVTVLFVGQFFGMDLRLDQQALVFAVAALAGMGTLGVPAGGLPAVATVLALTGLPPEGIGLVISVDRLLDMFRTVVNVVGDLAIAVAISREPVVAPRDVHVVTHDLP</sequence>
<evidence type="ECO:0000256" key="2">
    <source>
        <dbReference type="ARBA" id="ARBA00022448"/>
    </source>
</evidence>
<keyword evidence="5 8" id="KW-1133">Transmembrane helix</keyword>
<dbReference type="EMBL" id="JALHLG010000022">
    <property type="protein sequence ID" value="MCJ2187961.1"/>
    <property type="molecule type" value="Genomic_DNA"/>
</dbReference>
<keyword evidence="4 8" id="KW-0812">Transmembrane</keyword>
<dbReference type="Proteomes" id="UP001202281">
    <property type="component" value="Unassembled WGS sequence"/>
</dbReference>
<evidence type="ECO:0000256" key="7">
    <source>
        <dbReference type="SAM" id="MobiDB-lite"/>
    </source>
</evidence>
<feature type="transmembrane region" description="Helical" evidence="8">
    <location>
        <begin position="105"/>
        <end position="128"/>
    </location>
</feature>
<evidence type="ECO:0000313" key="10">
    <source>
        <dbReference type="Proteomes" id="UP001202281"/>
    </source>
</evidence>
<feature type="transmembrane region" description="Helical" evidence="8">
    <location>
        <begin position="169"/>
        <end position="188"/>
    </location>
</feature>
<evidence type="ECO:0000256" key="8">
    <source>
        <dbReference type="SAM" id="Phobius"/>
    </source>
</evidence>
<evidence type="ECO:0000256" key="3">
    <source>
        <dbReference type="ARBA" id="ARBA00022475"/>
    </source>
</evidence>
<evidence type="ECO:0000256" key="1">
    <source>
        <dbReference type="ARBA" id="ARBA00004651"/>
    </source>
</evidence>
<keyword evidence="10" id="KW-1185">Reference proteome</keyword>
<gene>
    <name evidence="9" type="ORF">MTR66_14190</name>
</gene>
<evidence type="ECO:0000256" key="6">
    <source>
        <dbReference type="ARBA" id="ARBA00023136"/>
    </source>
</evidence>
<keyword evidence="3" id="KW-1003">Cell membrane</keyword>
<dbReference type="PANTHER" id="PTHR42865:SF7">
    <property type="entry name" value="PROTON_GLUTAMATE-ASPARTATE SYMPORTER"/>
    <property type="match status" value="1"/>
</dbReference>
<accession>A0ABT0BSF4</accession>
<feature type="region of interest" description="Disordered" evidence="7">
    <location>
        <begin position="1"/>
        <end position="22"/>
    </location>
</feature>
<keyword evidence="6 8" id="KW-0472">Membrane</keyword>
<evidence type="ECO:0000313" key="9">
    <source>
        <dbReference type="EMBL" id="MCJ2187961.1"/>
    </source>
</evidence>
<comment type="caution">
    <text evidence="9">The sequence shown here is derived from an EMBL/GenBank/DDBJ whole genome shotgun (WGS) entry which is preliminary data.</text>
</comment>
<feature type="transmembrane region" description="Helical" evidence="8">
    <location>
        <begin position="72"/>
        <end position="93"/>
    </location>
</feature>
<dbReference type="RefSeq" id="WP_243922158.1">
    <property type="nucleotide sequence ID" value="NZ_JALHLG010000022.1"/>
</dbReference>
<feature type="transmembrane region" description="Helical" evidence="8">
    <location>
        <begin position="354"/>
        <end position="384"/>
    </location>
</feature>
<feature type="transmembrane region" description="Helical" evidence="8">
    <location>
        <begin position="244"/>
        <end position="266"/>
    </location>
</feature>
<reference evidence="9 10" key="1">
    <citation type="submission" date="2022-04" db="EMBL/GenBank/DDBJ databases">
        <title>Identification of a novel bacterium isolated from mangrove sediments.</title>
        <authorList>
            <person name="Pan X."/>
        </authorList>
    </citation>
    <scope>NUCLEOTIDE SEQUENCE [LARGE SCALE GENOMIC DNA]</scope>
    <source>
        <strain evidence="9 10">B2638</strain>
    </source>
</reference>
<protein>
    <submittedName>
        <fullName evidence="9">Dicarboxylate/amino acid:cation symporter</fullName>
    </submittedName>
</protein>
<proteinExistence type="predicted"/>